<feature type="region of interest" description="Disordered" evidence="4">
    <location>
        <begin position="232"/>
        <end position="256"/>
    </location>
</feature>
<accession>T1JNP2</accession>
<feature type="compositionally biased region" description="Low complexity" evidence="4">
    <location>
        <begin position="239"/>
        <end position="255"/>
    </location>
</feature>
<organism evidence="5 6">
    <name type="scientific">Strigamia maritima</name>
    <name type="common">European centipede</name>
    <name type="synonym">Geophilus maritimus</name>
    <dbReference type="NCBI Taxonomy" id="126957"/>
    <lineage>
        <taxon>Eukaryota</taxon>
        <taxon>Metazoa</taxon>
        <taxon>Ecdysozoa</taxon>
        <taxon>Arthropoda</taxon>
        <taxon>Myriapoda</taxon>
        <taxon>Chilopoda</taxon>
        <taxon>Pleurostigmophora</taxon>
        <taxon>Geophilomorpha</taxon>
        <taxon>Linotaeniidae</taxon>
        <taxon>Strigamia</taxon>
    </lineage>
</organism>
<evidence type="ECO:0000256" key="1">
    <source>
        <dbReference type="ARBA" id="ARBA00022737"/>
    </source>
</evidence>
<name>T1JNP2_STRMM</name>
<dbReference type="AlphaFoldDB" id="T1JNP2"/>
<dbReference type="PANTHER" id="PTHR24126:SF14">
    <property type="entry name" value="ANK_REP_REGION DOMAIN-CONTAINING PROTEIN"/>
    <property type="match status" value="1"/>
</dbReference>
<dbReference type="Gene3D" id="1.25.40.20">
    <property type="entry name" value="Ankyrin repeat-containing domain"/>
    <property type="match status" value="2"/>
</dbReference>
<dbReference type="PhylomeDB" id="T1JNP2"/>
<evidence type="ECO:0000256" key="3">
    <source>
        <dbReference type="PROSITE-ProRule" id="PRU00023"/>
    </source>
</evidence>
<keyword evidence="2 3" id="KW-0040">ANK repeat</keyword>
<dbReference type="InterPro" id="IPR002110">
    <property type="entry name" value="Ankyrin_rpt"/>
</dbReference>
<dbReference type="STRING" id="126957.T1JNP2"/>
<proteinExistence type="predicted"/>
<dbReference type="SMART" id="SM00248">
    <property type="entry name" value="ANK"/>
    <property type="match status" value="3"/>
</dbReference>
<evidence type="ECO:0000313" key="5">
    <source>
        <dbReference type="EnsemblMetazoa" id="SMAR015471-PA"/>
    </source>
</evidence>
<keyword evidence="1" id="KW-0677">Repeat</keyword>
<dbReference type="EMBL" id="JH431313">
    <property type="status" value="NOT_ANNOTATED_CDS"/>
    <property type="molecule type" value="Genomic_DNA"/>
</dbReference>
<evidence type="ECO:0000256" key="2">
    <source>
        <dbReference type="ARBA" id="ARBA00023043"/>
    </source>
</evidence>
<dbReference type="Pfam" id="PF12796">
    <property type="entry name" value="Ank_2"/>
    <property type="match status" value="1"/>
</dbReference>
<dbReference type="SUPFAM" id="SSF48403">
    <property type="entry name" value="Ankyrin repeat"/>
    <property type="match status" value="1"/>
</dbReference>
<keyword evidence="6" id="KW-1185">Reference proteome</keyword>
<feature type="repeat" description="ANK" evidence="3">
    <location>
        <begin position="323"/>
        <end position="357"/>
    </location>
</feature>
<evidence type="ECO:0000313" key="6">
    <source>
        <dbReference type="Proteomes" id="UP000014500"/>
    </source>
</evidence>
<dbReference type="Proteomes" id="UP000014500">
    <property type="component" value="Unassembled WGS sequence"/>
</dbReference>
<reference evidence="5" key="2">
    <citation type="submission" date="2015-02" db="UniProtKB">
        <authorList>
            <consortium name="EnsemblMetazoa"/>
        </authorList>
    </citation>
    <scope>IDENTIFICATION</scope>
</reference>
<dbReference type="PANTHER" id="PTHR24126">
    <property type="entry name" value="ANKYRIN REPEAT, PH AND SEC7 DOMAIN CONTAINING PROTEIN SECG-RELATED"/>
    <property type="match status" value="1"/>
</dbReference>
<dbReference type="InterPro" id="IPR036770">
    <property type="entry name" value="Ankyrin_rpt-contain_sf"/>
</dbReference>
<dbReference type="Pfam" id="PF00023">
    <property type="entry name" value="Ank"/>
    <property type="match status" value="1"/>
</dbReference>
<evidence type="ECO:0000256" key="4">
    <source>
        <dbReference type="SAM" id="MobiDB-lite"/>
    </source>
</evidence>
<feature type="repeat" description="ANK" evidence="3">
    <location>
        <begin position="290"/>
        <end position="322"/>
    </location>
</feature>
<dbReference type="HOGENOM" id="CLU_603156_0_0_1"/>
<dbReference type="PROSITE" id="PS50297">
    <property type="entry name" value="ANK_REP_REGION"/>
    <property type="match status" value="1"/>
</dbReference>
<sequence>MKHTSPPPPQTSKPKHEDVYPFGLQNDLGSVAIPVMSSTKVECVRTVPTICPHHPSLVLPVASASSGGSGGGMVASTSSYSIQSPTFQYSRASSLTDLSAEAESLERAIRHNDVTSVKRMLDLHHGRFVVNLHGSVMDKWSGDSITSACLSQEVEILLRKSQTLLDRFHRQESVSSGEPETPVIFLNALHVAVEHRALDVARLLLRYGVEPNEGGVTPTEMYPNDKLNLTSNRRGSVFSDDGPPSRSTPSPSHPHVCAREDLSEQMRTVYTDATGHCFTYSDVYTRESLYALPSLFLAVACRCSEMVQILLNYGANANIQDKYGCTPLHVAACQEKMCWECVLPLVENGAKISTRNKNGVTPTQLLGELSKAQEAIMVDIFSTLVPVHKNNNSNQQYVNGKSLFRRLHPEARTARQKSHEEEVGASTAFVVGASARSRSLRNSTDDGTYEMFKV</sequence>
<dbReference type="eggNOG" id="ENOG502SDQK">
    <property type="taxonomic scope" value="Eukaryota"/>
</dbReference>
<dbReference type="EnsemblMetazoa" id="SMAR015471-RA">
    <property type="protein sequence ID" value="SMAR015471-PA"/>
    <property type="gene ID" value="SMAR015471"/>
</dbReference>
<protein>
    <submittedName>
        <fullName evidence="5">Uncharacterized protein</fullName>
    </submittedName>
</protein>
<dbReference type="PROSITE" id="PS50088">
    <property type="entry name" value="ANK_REPEAT"/>
    <property type="match status" value="2"/>
</dbReference>
<reference evidence="6" key="1">
    <citation type="submission" date="2011-05" db="EMBL/GenBank/DDBJ databases">
        <authorList>
            <person name="Richards S.R."/>
            <person name="Qu J."/>
            <person name="Jiang H."/>
            <person name="Jhangiani S.N."/>
            <person name="Agravi P."/>
            <person name="Goodspeed R."/>
            <person name="Gross S."/>
            <person name="Mandapat C."/>
            <person name="Jackson L."/>
            <person name="Mathew T."/>
            <person name="Pu L."/>
            <person name="Thornton R."/>
            <person name="Saada N."/>
            <person name="Wilczek-Boney K.B."/>
            <person name="Lee S."/>
            <person name="Kovar C."/>
            <person name="Wu Y."/>
            <person name="Scherer S.E."/>
            <person name="Worley K.C."/>
            <person name="Muzny D.M."/>
            <person name="Gibbs R."/>
        </authorList>
    </citation>
    <scope>NUCLEOTIDE SEQUENCE</scope>
    <source>
        <strain evidence="6">Brora</strain>
    </source>
</reference>